<gene>
    <name evidence="1" type="ORF">Pla163_14560</name>
</gene>
<reference evidence="1 2" key="1">
    <citation type="submission" date="2019-02" db="EMBL/GenBank/DDBJ databases">
        <title>Deep-cultivation of Planctomycetes and their phenomic and genomic characterization uncovers novel biology.</title>
        <authorList>
            <person name="Wiegand S."/>
            <person name="Jogler M."/>
            <person name="Boedeker C."/>
            <person name="Pinto D."/>
            <person name="Vollmers J."/>
            <person name="Rivas-Marin E."/>
            <person name="Kohn T."/>
            <person name="Peeters S.H."/>
            <person name="Heuer A."/>
            <person name="Rast P."/>
            <person name="Oberbeckmann S."/>
            <person name="Bunk B."/>
            <person name="Jeske O."/>
            <person name="Meyerdierks A."/>
            <person name="Storesund J.E."/>
            <person name="Kallscheuer N."/>
            <person name="Luecker S."/>
            <person name="Lage O.M."/>
            <person name="Pohl T."/>
            <person name="Merkel B.J."/>
            <person name="Hornburger P."/>
            <person name="Mueller R.-W."/>
            <person name="Bruemmer F."/>
            <person name="Labrenz M."/>
            <person name="Spormann A.M."/>
            <person name="Op den Camp H."/>
            <person name="Overmann J."/>
            <person name="Amann R."/>
            <person name="Jetten M.S.M."/>
            <person name="Mascher T."/>
            <person name="Medema M.H."/>
            <person name="Devos D.P."/>
            <person name="Kaster A.-K."/>
            <person name="Ovreas L."/>
            <person name="Rohde M."/>
            <person name="Galperin M.Y."/>
            <person name="Jogler C."/>
        </authorList>
    </citation>
    <scope>NUCLEOTIDE SEQUENCE [LARGE SCALE GENOMIC DNA]</scope>
    <source>
        <strain evidence="1 2">Pla163</strain>
    </source>
</reference>
<dbReference type="AlphaFoldDB" id="A0A518CYN8"/>
<dbReference type="SUPFAM" id="SSF51695">
    <property type="entry name" value="PLC-like phosphodiesterases"/>
    <property type="match status" value="1"/>
</dbReference>
<organism evidence="1 2">
    <name type="scientific">Rohdeia mirabilis</name>
    <dbReference type="NCBI Taxonomy" id="2528008"/>
    <lineage>
        <taxon>Bacteria</taxon>
        <taxon>Pseudomonadati</taxon>
        <taxon>Planctomycetota</taxon>
        <taxon>Planctomycetia</taxon>
        <taxon>Planctomycetia incertae sedis</taxon>
        <taxon>Rohdeia</taxon>
    </lineage>
</organism>
<sequence length="155" mass="16686">MAERPLPELAQLDAGGWFGKAFAGEPLPHLADALDLEQGPAAHPPLFMVELKTVGLVTPSTTCCARANSSAAPTWPRSTVRSSPQRVIEVCAPVAEDADEEDLAFVRRERIDAHGLAARGWEGTVGRRSWPCERWAWSVDAPADLLDACRGRSSG</sequence>
<keyword evidence="2" id="KW-1185">Reference proteome</keyword>
<dbReference type="EMBL" id="CP036290">
    <property type="protein sequence ID" value="QDU84349.1"/>
    <property type="molecule type" value="Genomic_DNA"/>
</dbReference>
<dbReference type="Proteomes" id="UP000319342">
    <property type="component" value="Chromosome"/>
</dbReference>
<accession>A0A518CYN8</accession>
<dbReference type="GO" id="GO:0006629">
    <property type="term" value="P:lipid metabolic process"/>
    <property type="evidence" value="ECO:0007669"/>
    <property type="project" value="InterPro"/>
</dbReference>
<dbReference type="InterPro" id="IPR017946">
    <property type="entry name" value="PLC-like_Pdiesterase_TIM-brl"/>
</dbReference>
<dbReference type="Gene3D" id="3.20.20.190">
    <property type="entry name" value="Phosphatidylinositol (PI) phosphodiesterase"/>
    <property type="match status" value="1"/>
</dbReference>
<protein>
    <submittedName>
        <fullName evidence="1">Cytoplasmic glycerophosphodiester phosphodiesterase</fullName>
    </submittedName>
</protein>
<proteinExistence type="predicted"/>
<dbReference type="GO" id="GO:0008081">
    <property type="term" value="F:phosphoric diester hydrolase activity"/>
    <property type="evidence" value="ECO:0007669"/>
    <property type="project" value="InterPro"/>
</dbReference>
<evidence type="ECO:0000313" key="2">
    <source>
        <dbReference type="Proteomes" id="UP000319342"/>
    </source>
</evidence>
<evidence type="ECO:0000313" key="1">
    <source>
        <dbReference type="EMBL" id="QDU84349.1"/>
    </source>
</evidence>
<name>A0A518CYN8_9BACT</name>